<protein>
    <submittedName>
        <fullName evidence="3">16S rRNA (Guanine(966)-N(2))-methyltransferase RsmD</fullName>
        <ecNumber evidence="3">2.1.1.171</ecNumber>
    </submittedName>
</protein>
<evidence type="ECO:0000256" key="2">
    <source>
        <dbReference type="ARBA" id="ARBA00022679"/>
    </source>
</evidence>
<reference evidence="3 4" key="1">
    <citation type="submission" date="2019-01" db="EMBL/GenBank/DDBJ databases">
        <title>Lujinxingia litoralis gen. nov., sp. nov. and Lujinxingia sediminis gen. nov., sp. nov., new members in the order Bradymonadales, isolated from coastal sediment.</title>
        <authorList>
            <person name="Li C.-M."/>
        </authorList>
    </citation>
    <scope>NUCLEOTIDE SEQUENCE [LARGE SCALE GENOMIC DNA]</scope>
    <source>
        <strain evidence="3 4">SEH01</strain>
    </source>
</reference>
<dbReference type="GO" id="GO:0052913">
    <property type="term" value="F:16S rRNA (guanine(966)-N(2))-methyltransferase activity"/>
    <property type="evidence" value="ECO:0007669"/>
    <property type="project" value="UniProtKB-EC"/>
</dbReference>
<dbReference type="EC" id="2.1.1.171" evidence="3"/>
<evidence type="ECO:0000313" key="4">
    <source>
        <dbReference type="Proteomes" id="UP000282926"/>
    </source>
</evidence>
<dbReference type="PIRSF" id="PIRSF004553">
    <property type="entry name" value="CHP00095"/>
    <property type="match status" value="1"/>
</dbReference>
<keyword evidence="1 3" id="KW-0489">Methyltransferase</keyword>
<sequence length="200" mass="22184">MRIIAGSARGRKLASLPTDAIRPTSDRIRESLFSILGDVRDLVVVDGFAGSGALGLEAISRGASRAYFFDRSGRSTALIKENAQRTRAGRRAIIERCTFNQGLEEHLGDETPDLWFIDPPYHTTLAHKALEKMATSPRVTAGALVVWESDIDEAVPHTPAFALEDERIYGRTRIQLLRRREDRDDATGVTPVDRPEDATR</sequence>
<dbReference type="RefSeq" id="WP_115608441.1">
    <property type="nucleotide sequence ID" value="NZ_SADD01000019.1"/>
</dbReference>
<dbReference type="InterPro" id="IPR029063">
    <property type="entry name" value="SAM-dependent_MTases_sf"/>
</dbReference>
<keyword evidence="4" id="KW-1185">Reference proteome</keyword>
<accession>A0ABY0CN13</accession>
<organism evidence="3 4">
    <name type="scientific">Lujinxingia sediminis</name>
    <dbReference type="NCBI Taxonomy" id="2480984"/>
    <lineage>
        <taxon>Bacteria</taxon>
        <taxon>Deltaproteobacteria</taxon>
        <taxon>Bradymonadales</taxon>
        <taxon>Lujinxingiaceae</taxon>
        <taxon>Lujinxingia</taxon>
    </lineage>
</organism>
<dbReference type="Gene3D" id="3.40.50.150">
    <property type="entry name" value="Vaccinia Virus protein VP39"/>
    <property type="match status" value="1"/>
</dbReference>
<evidence type="ECO:0000256" key="1">
    <source>
        <dbReference type="ARBA" id="ARBA00022603"/>
    </source>
</evidence>
<dbReference type="PANTHER" id="PTHR43542:SF1">
    <property type="entry name" value="METHYLTRANSFERASE"/>
    <property type="match status" value="1"/>
</dbReference>
<keyword evidence="2 3" id="KW-0808">Transferase</keyword>
<comment type="caution">
    <text evidence="3">The sequence shown here is derived from an EMBL/GenBank/DDBJ whole genome shotgun (WGS) entry which is preliminary data.</text>
</comment>
<gene>
    <name evidence="3" type="primary">rsmD</name>
    <name evidence="3" type="ORF">EA187_19095</name>
</gene>
<dbReference type="NCBIfam" id="TIGR00095">
    <property type="entry name" value="16S rRNA (guanine(966)-N(2))-methyltransferase RsmD"/>
    <property type="match status" value="1"/>
</dbReference>
<dbReference type="InterPro" id="IPR004398">
    <property type="entry name" value="RNA_MeTrfase_RsmD"/>
</dbReference>
<name>A0ABY0CN13_9DELT</name>
<dbReference type="PANTHER" id="PTHR43542">
    <property type="entry name" value="METHYLTRANSFERASE"/>
    <property type="match status" value="1"/>
</dbReference>
<evidence type="ECO:0000313" key="3">
    <source>
        <dbReference type="EMBL" id="RVU41009.1"/>
    </source>
</evidence>
<dbReference type="Proteomes" id="UP000282926">
    <property type="component" value="Unassembled WGS sequence"/>
</dbReference>
<dbReference type="SUPFAM" id="SSF53335">
    <property type="entry name" value="S-adenosyl-L-methionine-dependent methyltransferases"/>
    <property type="match status" value="1"/>
</dbReference>
<proteinExistence type="predicted"/>
<dbReference type="Pfam" id="PF03602">
    <property type="entry name" value="Cons_hypoth95"/>
    <property type="match status" value="1"/>
</dbReference>
<dbReference type="EMBL" id="SADD01000019">
    <property type="protein sequence ID" value="RVU41009.1"/>
    <property type="molecule type" value="Genomic_DNA"/>
</dbReference>